<feature type="transmembrane region" description="Helical" evidence="8">
    <location>
        <begin position="317"/>
        <end position="345"/>
    </location>
</feature>
<reference evidence="9" key="1">
    <citation type="submission" date="2020-07" db="EMBL/GenBank/DDBJ databases">
        <authorList>
            <person name="Tarantini F.S."/>
            <person name="Hong K.W."/>
            <person name="Chan K.G."/>
        </authorList>
    </citation>
    <scope>NUCLEOTIDE SEQUENCE</scope>
    <source>
        <strain evidence="9">32-07</strain>
    </source>
</reference>
<dbReference type="Gene3D" id="1.20.1730.10">
    <property type="entry name" value="Sodium/glucose cotransporter"/>
    <property type="match status" value="1"/>
</dbReference>
<evidence type="ECO:0000256" key="8">
    <source>
        <dbReference type="SAM" id="Phobius"/>
    </source>
</evidence>
<evidence type="ECO:0000256" key="3">
    <source>
        <dbReference type="ARBA" id="ARBA00022448"/>
    </source>
</evidence>
<evidence type="ECO:0000256" key="4">
    <source>
        <dbReference type="ARBA" id="ARBA00022692"/>
    </source>
</evidence>
<feature type="transmembrane region" description="Helical" evidence="8">
    <location>
        <begin position="158"/>
        <end position="176"/>
    </location>
</feature>
<dbReference type="Proteomes" id="UP001049518">
    <property type="component" value="Chromosome"/>
</dbReference>
<feature type="transmembrane region" description="Helical" evidence="8">
    <location>
        <begin position="122"/>
        <end position="146"/>
    </location>
</feature>
<evidence type="ECO:0000313" key="9">
    <source>
        <dbReference type="EMBL" id="QXJ21281.1"/>
    </source>
</evidence>
<evidence type="ECO:0000256" key="1">
    <source>
        <dbReference type="ARBA" id="ARBA00004141"/>
    </source>
</evidence>
<evidence type="ECO:0000256" key="5">
    <source>
        <dbReference type="ARBA" id="ARBA00022989"/>
    </source>
</evidence>
<feature type="transmembrane region" description="Helical" evidence="8">
    <location>
        <begin position="273"/>
        <end position="297"/>
    </location>
</feature>
<protein>
    <submittedName>
        <fullName evidence="9">Sodium:solute symporter family protein</fullName>
    </submittedName>
</protein>
<keyword evidence="3" id="KW-0813">Transport</keyword>
<keyword evidence="5 8" id="KW-1133">Transmembrane helix</keyword>
<dbReference type="RefSeq" id="WP_231334424.1">
    <property type="nucleotide sequence ID" value="NZ_CP059572.1"/>
</dbReference>
<feature type="transmembrane region" description="Helical" evidence="8">
    <location>
        <begin position="384"/>
        <end position="407"/>
    </location>
</feature>
<keyword evidence="6 8" id="KW-0472">Membrane</keyword>
<dbReference type="PROSITE" id="PS50283">
    <property type="entry name" value="NA_SOLUT_SYMP_3"/>
    <property type="match status" value="1"/>
</dbReference>
<dbReference type="EMBL" id="CP059572">
    <property type="protein sequence ID" value="QXJ21281.1"/>
    <property type="molecule type" value="Genomic_DNA"/>
</dbReference>
<proteinExistence type="inferred from homology"/>
<name>A0ABX8QSB9_9ACTN</name>
<keyword evidence="4 8" id="KW-0812">Transmembrane</keyword>
<comment type="subcellular location">
    <subcellularLocation>
        <location evidence="1">Membrane</location>
        <topology evidence="1">Multi-pass membrane protein</topology>
    </subcellularLocation>
</comment>
<feature type="transmembrane region" description="Helical" evidence="8">
    <location>
        <begin position="357"/>
        <end position="378"/>
    </location>
</feature>
<dbReference type="PANTHER" id="PTHR48086:SF8">
    <property type="entry name" value="MONOCARBOXYLIC ACID PERMEASE"/>
    <property type="match status" value="1"/>
</dbReference>
<feature type="transmembrane region" description="Helical" evidence="8">
    <location>
        <begin position="43"/>
        <end position="66"/>
    </location>
</feature>
<dbReference type="InterPro" id="IPR001734">
    <property type="entry name" value="Na/solute_symporter"/>
</dbReference>
<accession>A0ABX8QSB9</accession>
<comment type="similarity">
    <text evidence="2 7">Belongs to the sodium:solute symporter (SSF) (TC 2.A.21) family.</text>
</comment>
<feature type="transmembrane region" description="Helical" evidence="8">
    <location>
        <begin position="188"/>
        <end position="208"/>
    </location>
</feature>
<feature type="transmembrane region" description="Helical" evidence="8">
    <location>
        <begin position="6"/>
        <end position="22"/>
    </location>
</feature>
<dbReference type="InterPro" id="IPR038377">
    <property type="entry name" value="Na/Glc_symporter_sf"/>
</dbReference>
<gene>
    <name evidence="9" type="ORF">AGRA3207_002118</name>
</gene>
<sequence>MSIVLVVSLAGMVLIGVIGVLGRRRPASSLEEWSVGGRDFGSLTTWVLQAGEIYTTFTFLGLAGLAYTAGVAVVYALPYLPLAYIGLYLIAPRVWRIGRDRGHVTQGDFFADRYRSPLLGRLTAALGVVFLLPYLQLQITGLGLVIGLVTGDEAAGDMAMIVASVLVTVFVLWAGINGVARAAYLKDALMLVVLVVLLVAVPVHYGGFGRIGDRLLDGHAALLTVPDAGPHGTAWFFTSMVTSLISVLFLTMPQQWPAVLSAKDEKALRRNSIWMPVYGATQAIPIILGLIALTVLTAPAEANGVLLTLVSRTFPEWMVGVVAVAVAATAMVPAAGIVLGMSTLVTRNVLAVGGRRAGLLVNYVTVVAAVGLALVLGITRPDALANLLLLTYGGLAQMAPGTACALARRARLRAASVTTGIVAGEAVLIGLTFVHDYHGTVNTGLIALGCNIAAALTAEAVLRASSPLGIARRGGPHGAGH</sequence>
<dbReference type="Pfam" id="PF00474">
    <property type="entry name" value="SSF"/>
    <property type="match status" value="1"/>
</dbReference>
<evidence type="ECO:0000256" key="2">
    <source>
        <dbReference type="ARBA" id="ARBA00006434"/>
    </source>
</evidence>
<feature type="transmembrane region" description="Helical" evidence="8">
    <location>
        <begin position="441"/>
        <end position="462"/>
    </location>
</feature>
<dbReference type="PANTHER" id="PTHR48086">
    <property type="entry name" value="SODIUM/PROLINE SYMPORTER-RELATED"/>
    <property type="match status" value="1"/>
</dbReference>
<keyword evidence="10" id="KW-1185">Reference proteome</keyword>
<feature type="transmembrane region" description="Helical" evidence="8">
    <location>
        <begin position="72"/>
        <end position="91"/>
    </location>
</feature>
<evidence type="ECO:0000313" key="10">
    <source>
        <dbReference type="Proteomes" id="UP001049518"/>
    </source>
</evidence>
<dbReference type="InterPro" id="IPR050277">
    <property type="entry name" value="Sodium:Solute_Symporter"/>
</dbReference>
<feature type="transmembrane region" description="Helical" evidence="8">
    <location>
        <begin position="414"/>
        <end position="435"/>
    </location>
</feature>
<feature type="transmembrane region" description="Helical" evidence="8">
    <location>
        <begin position="234"/>
        <end position="252"/>
    </location>
</feature>
<evidence type="ECO:0000256" key="6">
    <source>
        <dbReference type="ARBA" id="ARBA00023136"/>
    </source>
</evidence>
<evidence type="ECO:0000256" key="7">
    <source>
        <dbReference type="RuleBase" id="RU362091"/>
    </source>
</evidence>
<organism evidence="9 10">
    <name type="scientific">Actinomadura graeca</name>
    <dbReference type="NCBI Taxonomy" id="2750812"/>
    <lineage>
        <taxon>Bacteria</taxon>
        <taxon>Bacillati</taxon>
        <taxon>Actinomycetota</taxon>
        <taxon>Actinomycetes</taxon>
        <taxon>Streptosporangiales</taxon>
        <taxon>Thermomonosporaceae</taxon>
        <taxon>Actinomadura</taxon>
    </lineage>
</organism>